<dbReference type="PANTHER" id="PTHR43821:SF1">
    <property type="entry name" value="NAD(P)H NITROREDUCTASE YDJA-RELATED"/>
    <property type="match status" value="1"/>
</dbReference>
<dbReference type="AlphaFoldDB" id="A0A4U1D0U4"/>
<feature type="binding site" evidence="8">
    <location>
        <position position="40"/>
    </location>
    <ligand>
        <name>FMN</name>
        <dbReference type="ChEBI" id="CHEBI:58210"/>
        <note>ligand shared between dimeric partners</note>
    </ligand>
</feature>
<evidence type="ECO:0000256" key="8">
    <source>
        <dbReference type="PIRSR" id="PIRSR000232-1"/>
    </source>
</evidence>
<keyword evidence="11" id="KW-1185">Reference proteome</keyword>
<evidence type="ECO:0000256" key="2">
    <source>
        <dbReference type="ARBA" id="ARBA00022630"/>
    </source>
</evidence>
<keyword evidence="2 7" id="KW-0285">Flavoprotein</keyword>
<dbReference type="InterPro" id="IPR029479">
    <property type="entry name" value="Nitroreductase"/>
</dbReference>
<dbReference type="InterPro" id="IPR026021">
    <property type="entry name" value="YdjA-like"/>
</dbReference>
<dbReference type="RefSeq" id="WP_136832974.1">
    <property type="nucleotide sequence ID" value="NZ_SWBM01000005.1"/>
</dbReference>
<dbReference type="EMBL" id="SWBM01000005">
    <property type="protein sequence ID" value="TKC15368.1"/>
    <property type="molecule type" value="Genomic_DNA"/>
</dbReference>
<evidence type="ECO:0000259" key="9">
    <source>
        <dbReference type="Pfam" id="PF00881"/>
    </source>
</evidence>
<accession>A0A4U1D0U4</accession>
<feature type="binding site" description="in other chain" evidence="8">
    <location>
        <begin position="10"/>
        <end position="12"/>
    </location>
    <ligand>
        <name>FMN</name>
        <dbReference type="ChEBI" id="CHEBI:58210"/>
        <note>ligand shared between dimeric partners</note>
    </ligand>
</feature>
<evidence type="ECO:0000256" key="4">
    <source>
        <dbReference type="ARBA" id="ARBA00022857"/>
    </source>
</evidence>
<dbReference type="SUPFAM" id="SSF55469">
    <property type="entry name" value="FMN-dependent nitroreductase-like"/>
    <property type="match status" value="1"/>
</dbReference>
<protein>
    <recommendedName>
        <fullName evidence="7">Putative NAD(P)H nitroreductase</fullName>
        <ecNumber evidence="7">1.-.-.-</ecNumber>
    </recommendedName>
</protein>
<name>A0A4U1D0U4_9BACI</name>
<dbReference type="InterPro" id="IPR000415">
    <property type="entry name" value="Nitroreductase-like"/>
</dbReference>
<organism evidence="10 11">
    <name type="scientific">Robertmurraya kyonggiensis</name>
    <dbReference type="NCBI Taxonomy" id="1037680"/>
    <lineage>
        <taxon>Bacteria</taxon>
        <taxon>Bacillati</taxon>
        <taxon>Bacillota</taxon>
        <taxon>Bacilli</taxon>
        <taxon>Bacillales</taxon>
        <taxon>Bacillaceae</taxon>
        <taxon>Robertmurraya</taxon>
    </lineage>
</organism>
<evidence type="ECO:0000256" key="3">
    <source>
        <dbReference type="ARBA" id="ARBA00022643"/>
    </source>
</evidence>
<dbReference type="PIRSF" id="PIRSF000232">
    <property type="entry name" value="YdjA"/>
    <property type="match status" value="1"/>
</dbReference>
<comment type="cofactor">
    <cofactor evidence="8">
        <name>FMN</name>
        <dbReference type="ChEBI" id="CHEBI:58210"/>
    </cofactor>
    <text evidence="8">Binds 1 FMN per subunit.</text>
</comment>
<evidence type="ECO:0000256" key="6">
    <source>
        <dbReference type="ARBA" id="ARBA00023027"/>
    </source>
</evidence>
<keyword evidence="6 7" id="KW-0520">NAD</keyword>
<feature type="binding site" description="in other chain" evidence="8">
    <location>
        <begin position="138"/>
        <end position="140"/>
    </location>
    <ligand>
        <name>FMN</name>
        <dbReference type="ChEBI" id="CHEBI:58210"/>
        <note>ligand shared between dimeric partners</note>
    </ligand>
</feature>
<feature type="domain" description="Nitroreductase" evidence="9">
    <location>
        <begin position="8"/>
        <end position="169"/>
    </location>
</feature>
<sequence>MELFEALETRRSIGKVQQDKEVPTELIEQIIEAATWAPNHHRTEPWRFFVLTGDGRKGLGETLARIAAKGMDDPTTEENQGKLEKAKKNPFRAPVVIVAAVEPSEGDKIILQEEFAAVHAGVQNMLLAAHALGLGAVWRTGKPTYDPEMREHFGLSDKGEVVGFVYLGYPDMTPAPRKRKSVSEVTKWIDN</sequence>
<dbReference type="OrthoDB" id="9804207at2"/>
<dbReference type="CDD" id="cd02135">
    <property type="entry name" value="YdjA-like"/>
    <property type="match status" value="1"/>
</dbReference>
<dbReference type="EC" id="1.-.-.-" evidence="7"/>
<comment type="similarity">
    <text evidence="1 7">Belongs to the nitroreductase family.</text>
</comment>
<dbReference type="Proteomes" id="UP000307756">
    <property type="component" value="Unassembled WGS sequence"/>
</dbReference>
<dbReference type="Pfam" id="PF00881">
    <property type="entry name" value="Nitroreductase"/>
    <property type="match status" value="1"/>
</dbReference>
<evidence type="ECO:0000256" key="7">
    <source>
        <dbReference type="PIRNR" id="PIRNR000232"/>
    </source>
</evidence>
<dbReference type="GO" id="GO:0016491">
    <property type="term" value="F:oxidoreductase activity"/>
    <property type="evidence" value="ECO:0007669"/>
    <property type="project" value="UniProtKB-UniRule"/>
</dbReference>
<keyword evidence="3 7" id="KW-0288">FMN</keyword>
<comment type="caution">
    <text evidence="10">The sequence shown here is derived from an EMBL/GenBank/DDBJ whole genome shotgun (WGS) entry which is preliminary data.</text>
</comment>
<evidence type="ECO:0000313" key="11">
    <source>
        <dbReference type="Proteomes" id="UP000307756"/>
    </source>
</evidence>
<gene>
    <name evidence="10" type="ORF">FA727_18250</name>
</gene>
<evidence type="ECO:0000256" key="5">
    <source>
        <dbReference type="ARBA" id="ARBA00023002"/>
    </source>
</evidence>
<keyword evidence="4 7" id="KW-0521">NADP</keyword>
<dbReference type="Gene3D" id="3.40.109.10">
    <property type="entry name" value="NADH Oxidase"/>
    <property type="match status" value="1"/>
</dbReference>
<evidence type="ECO:0000256" key="1">
    <source>
        <dbReference type="ARBA" id="ARBA00007118"/>
    </source>
</evidence>
<proteinExistence type="inferred from homology"/>
<keyword evidence="5 7" id="KW-0560">Oxidoreductase</keyword>
<dbReference type="PANTHER" id="PTHR43821">
    <property type="entry name" value="NAD(P)H NITROREDUCTASE YDJA-RELATED"/>
    <property type="match status" value="1"/>
</dbReference>
<evidence type="ECO:0000313" key="10">
    <source>
        <dbReference type="EMBL" id="TKC15368.1"/>
    </source>
</evidence>
<dbReference type="InterPro" id="IPR052530">
    <property type="entry name" value="NAD(P)H_nitroreductase"/>
</dbReference>
<reference evidence="10 11" key="1">
    <citation type="journal article" date="2011" name="J. Microbiol.">
        <title>Bacillus kyonggiensis sp. nov., isolated from soil of a lettuce field.</title>
        <authorList>
            <person name="Dong K."/>
            <person name="Lee S."/>
        </authorList>
    </citation>
    <scope>NUCLEOTIDE SEQUENCE [LARGE SCALE GENOMIC DNA]</scope>
    <source>
        <strain evidence="10 11">NB22</strain>
    </source>
</reference>